<name>A0A972SM11_9BURK</name>
<dbReference type="EMBL" id="WOEZ01000231">
    <property type="protein sequence ID" value="NPT60688.1"/>
    <property type="molecule type" value="Genomic_DNA"/>
</dbReference>
<dbReference type="InterPro" id="IPR036390">
    <property type="entry name" value="WH_DNA-bd_sf"/>
</dbReference>
<dbReference type="SUPFAM" id="SSF46785">
    <property type="entry name" value="Winged helix' DNA-binding domain"/>
    <property type="match status" value="1"/>
</dbReference>
<keyword evidence="3" id="KW-1185">Reference proteome</keyword>
<gene>
    <name evidence="2" type="ORF">GNZ13_40585</name>
</gene>
<dbReference type="CDD" id="cd00090">
    <property type="entry name" value="HTH_ARSR"/>
    <property type="match status" value="1"/>
</dbReference>
<dbReference type="InterPro" id="IPR036388">
    <property type="entry name" value="WH-like_DNA-bd_sf"/>
</dbReference>
<accession>A0A972SM11</accession>
<comment type="caution">
    <text evidence="2">The sequence shown here is derived from an EMBL/GenBank/DDBJ whole genome shotgun (WGS) entry which is preliminary data.</text>
</comment>
<dbReference type="Pfam" id="PF01022">
    <property type="entry name" value="HTH_5"/>
    <property type="match status" value="1"/>
</dbReference>
<dbReference type="RefSeq" id="WP_172175842.1">
    <property type="nucleotide sequence ID" value="NZ_WOEZ01000231.1"/>
</dbReference>
<proteinExistence type="predicted"/>
<evidence type="ECO:0000313" key="2">
    <source>
        <dbReference type="EMBL" id="NPT60688.1"/>
    </source>
</evidence>
<dbReference type="InterPro" id="IPR001845">
    <property type="entry name" value="HTH_ArsR_DNA-bd_dom"/>
</dbReference>
<sequence>MKADLIERYAENLHGVLSCFDRILITGTLPGACYALGMTGFLNAHRIRIFDYAGFAEPLRERIRERAQEVCAAAGIGIEHVSKSHIRKEDLVARVLQARGDAPGLVHVISAMEACPSYKPWHDKNSGKTYLRPETGKCLHYYFYFIDDELGLCYLRVPTWAPFGLQFYCNGHGAVARALRRDGIGFVQADNAFLRIADVDRAQAIADALRPDMLHERLDRYAQWLCPVLDVFGQTYHWSLRQAEYSTDLMFRSEQTLVPLYDVLSRQAVLAAHAAKVASFLGKKISPQLAQEIGSRLSTRIEGRCIKHHMGVASVKVYDKFSHVLRIETTINDVSFFKHHRKVEHRNGRSTYELAALRKTIYSLIDLREIMLGCNQRYLAFLSSLEDPSAGERDLQRLSQSRVGSDERKVKGLNFFDGCEQALLRALQRGEFNVHGLRRADLARHVDMSAPALSRQLSRLRTLGLIKKVAHTFYRYYLTRLGRAAIAAACSLTRFSIVPVLAAAH</sequence>
<feature type="domain" description="HTH arsR-type" evidence="1">
    <location>
        <begin position="440"/>
        <end position="468"/>
    </location>
</feature>
<protein>
    <submittedName>
        <fullName evidence="2">ArsR family transcriptional regulator</fullName>
    </submittedName>
</protein>
<dbReference type="Proteomes" id="UP000655523">
    <property type="component" value="Unassembled WGS sequence"/>
</dbReference>
<dbReference type="Gene3D" id="1.10.10.10">
    <property type="entry name" value="Winged helix-like DNA-binding domain superfamily/Winged helix DNA-binding domain"/>
    <property type="match status" value="1"/>
</dbReference>
<evidence type="ECO:0000259" key="1">
    <source>
        <dbReference type="Pfam" id="PF01022"/>
    </source>
</evidence>
<dbReference type="GO" id="GO:0003700">
    <property type="term" value="F:DNA-binding transcription factor activity"/>
    <property type="evidence" value="ECO:0007669"/>
    <property type="project" value="InterPro"/>
</dbReference>
<reference evidence="2 3" key="1">
    <citation type="submission" date="2019-11" db="EMBL/GenBank/DDBJ databases">
        <title>Metabolism of dissolved organic matter in forest soils.</title>
        <authorList>
            <person name="Cyle K.T."/>
            <person name="Wilhelm R.C."/>
            <person name="Martinez C.E."/>
        </authorList>
    </citation>
    <scope>NUCLEOTIDE SEQUENCE [LARGE SCALE GENOMIC DNA]</scope>
    <source>
        <strain evidence="2 3">5N</strain>
    </source>
</reference>
<organism evidence="2 3">
    <name type="scientific">Paraburkholderia elongata</name>
    <dbReference type="NCBI Taxonomy" id="2675747"/>
    <lineage>
        <taxon>Bacteria</taxon>
        <taxon>Pseudomonadati</taxon>
        <taxon>Pseudomonadota</taxon>
        <taxon>Betaproteobacteria</taxon>
        <taxon>Burkholderiales</taxon>
        <taxon>Burkholderiaceae</taxon>
        <taxon>Paraburkholderia</taxon>
    </lineage>
</organism>
<dbReference type="InterPro" id="IPR011991">
    <property type="entry name" value="ArsR-like_HTH"/>
</dbReference>
<dbReference type="AlphaFoldDB" id="A0A972SM11"/>
<evidence type="ECO:0000313" key="3">
    <source>
        <dbReference type="Proteomes" id="UP000655523"/>
    </source>
</evidence>